<organism evidence="2 3">
    <name type="scientific">Cyphellophora europaea (strain CBS 101466)</name>
    <name type="common">Phialophora europaea</name>
    <dbReference type="NCBI Taxonomy" id="1220924"/>
    <lineage>
        <taxon>Eukaryota</taxon>
        <taxon>Fungi</taxon>
        <taxon>Dikarya</taxon>
        <taxon>Ascomycota</taxon>
        <taxon>Pezizomycotina</taxon>
        <taxon>Eurotiomycetes</taxon>
        <taxon>Chaetothyriomycetidae</taxon>
        <taxon>Chaetothyriales</taxon>
        <taxon>Cyphellophoraceae</taxon>
        <taxon>Cyphellophora</taxon>
    </lineage>
</organism>
<reference evidence="2 3" key="1">
    <citation type="submission" date="2013-03" db="EMBL/GenBank/DDBJ databases">
        <title>The Genome Sequence of Phialophora europaea CBS 101466.</title>
        <authorList>
            <consortium name="The Broad Institute Genomics Platform"/>
            <person name="Cuomo C."/>
            <person name="de Hoog S."/>
            <person name="Gorbushina A."/>
            <person name="Walker B."/>
            <person name="Young S.K."/>
            <person name="Zeng Q."/>
            <person name="Gargeya S."/>
            <person name="Fitzgerald M."/>
            <person name="Haas B."/>
            <person name="Abouelleil A."/>
            <person name="Allen A.W."/>
            <person name="Alvarado L."/>
            <person name="Arachchi H.M."/>
            <person name="Berlin A.M."/>
            <person name="Chapman S.B."/>
            <person name="Gainer-Dewar J."/>
            <person name="Goldberg J."/>
            <person name="Griggs A."/>
            <person name="Gujja S."/>
            <person name="Hansen M."/>
            <person name="Howarth C."/>
            <person name="Imamovic A."/>
            <person name="Ireland A."/>
            <person name="Larimer J."/>
            <person name="McCowan C."/>
            <person name="Murphy C."/>
            <person name="Pearson M."/>
            <person name="Poon T.W."/>
            <person name="Priest M."/>
            <person name="Roberts A."/>
            <person name="Saif S."/>
            <person name="Shea T."/>
            <person name="Sisk P."/>
            <person name="Sykes S."/>
            <person name="Wortman J."/>
            <person name="Nusbaum C."/>
            <person name="Birren B."/>
        </authorList>
    </citation>
    <scope>NUCLEOTIDE SEQUENCE [LARGE SCALE GENOMIC DNA]</scope>
    <source>
        <strain evidence="2 3">CBS 101466</strain>
    </source>
</reference>
<feature type="transmembrane region" description="Helical" evidence="1">
    <location>
        <begin position="106"/>
        <end position="125"/>
    </location>
</feature>
<evidence type="ECO:0000313" key="2">
    <source>
        <dbReference type="EMBL" id="ETN44825.1"/>
    </source>
</evidence>
<dbReference type="Pfam" id="PF14087">
    <property type="entry name" value="DUF4267"/>
    <property type="match status" value="1"/>
</dbReference>
<protein>
    <submittedName>
        <fullName evidence="2">Uncharacterized protein</fullName>
    </submittedName>
</protein>
<dbReference type="AlphaFoldDB" id="W2S864"/>
<evidence type="ECO:0000313" key="3">
    <source>
        <dbReference type="Proteomes" id="UP000030752"/>
    </source>
</evidence>
<name>W2S864_CYPE1</name>
<dbReference type="HOGENOM" id="CLU_147500_0_0_1"/>
<dbReference type="Proteomes" id="UP000030752">
    <property type="component" value="Unassembled WGS sequence"/>
</dbReference>
<gene>
    <name evidence="2" type="ORF">HMPREF1541_09700</name>
</gene>
<dbReference type="EMBL" id="KB822713">
    <property type="protein sequence ID" value="ETN44825.1"/>
    <property type="molecule type" value="Genomic_DNA"/>
</dbReference>
<dbReference type="RefSeq" id="XP_008712595.1">
    <property type="nucleotide sequence ID" value="XM_008714373.1"/>
</dbReference>
<accession>W2S864</accession>
<evidence type="ECO:0000256" key="1">
    <source>
        <dbReference type="SAM" id="Phobius"/>
    </source>
</evidence>
<dbReference type="OrthoDB" id="10521100at2759"/>
<keyword evidence="1" id="KW-1133">Transmembrane helix</keyword>
<keyword evidence="3" id="KW-1185">Reference proteome</keyword>
<keyword evidence="1" id="KW-0472">Membrane</keyword>
<dbReference type="InParanoid" id="W2S864"/>
<feature type="transmembrane region" description="Helical" evidence="1">
    <location>
        <begin position="53"/>
        <end position="73"/>
    </location>
</feature>
<sequence length="132" mass="14279">MPIGFSIGAQTRYAHAMCAQAGFAQPLSPASPRGKGVQRQIQSRDNDQEMNSLLYLLANKEAVIGIVLLALQAAGEWKAVGIMLGVVCVGGLADMYVAVVRGSFGAWEAFWTIGFVKFIGTWAAWKICLENW</sequence>
<feature type="transmembrane region" description="Helical" evidence="1">
    <location>
        <begin position="79"/>
        <end position="99"/>
    </location>
</feature>
<dbReference type="GeneID" id="19977039"/>
<proteinExistence type="predicted"/>
<keyword evidence="1" id="KW-0812">Transmembrane</keyword>
<dbReference type="InterPro" id="IPR025363">
    <property type="entry name" value="DUF4267"/>
</dbReference>
<dbReference type="VEuPathDB" id="FungiDB:HMPREF1541_09700"/>